<dbReference type="PANTHER" id="PTHR36529:SF1">
    <property type="entry name" value="GLYCOSYLTRANSFERASE"/>
    <property type="match status" value="1"/>
</dbReference>
<evidence type="ECO:0008006" key="3">
    <source>
        <dbReference type="Google" id="ProtNLM"/>
    </source>
</evidence>
<proteinExistence type="predicted"/>
<keyword evidence="2" id="KW-1185">Reference proteome</keyword>
<dbReference type="InterPro" id="IPR018641">
    <property type="entry name" value="Trfase_1_rSAM/seldom-assoc"/>
</dbReference>
<sequence>MSDVDFHIAVFTKLPVPGQVKTRLVPTVGYEGAARIQSRLIVGTLACANQATGGNISLWVAGEVDHPFMLACSRRFDAPVYGQCGADLGARMRAAMQELLREHRRVLLIGTDCPAMTLGVLRNAAIVLDGEQPIVFIPAQDGGYVLVGVLAQSVHDRAALLDALFLGIIWSTETVMHRTRERLAERRIGWAELPALWDLDRPADLARAQELRLIPLRLGAGPA</sequence>
<dbReference type="RefSeq" id="WP_070078355.1">
    <property type="nucleotide sequence ID" value="NZ_CP017415.1"/>
</dbReference>
<dbReference type="NCBIfam" id="TIGR04282">
    <property type="entry name" value="glyco_like_cofC"/>
    <property type="match status" value="1"/>
</dbReference>
<dbReference type="Pfam" id="PF09837">
    <property type="entry name" value="DUF2064"/>
    <property type="match status" value="1"/>
</dbReference>
<accession>A0A1D8IND6</accession>
<dbReference type="InterPro" id="IPR029044">
    <property type="entry name" value="Nucleotide-diphossugar_trans"/>
</dbReference>
<gene>
    <name evidence="1" type="ORF">BI364_08375</name>
</gene>
<evidence type="ECO:0000313" key="2">
    <source>
        <dbReference type="Proteomes" id="UP000095401"/>
    </source>
</evidence>
<organism evidence="1 2">
    <name type="scientific">Acidihalobacter yilgarnensis</name>
    <dbReference type="NCBI Taxonomy" id="2819280"/>
    <lineage>
        <taxon>Bacteria</taxon>
        <taxon>Pseudomonadati</taxon>
        <taxon>Pseudomonadota</taxon>
        <taxon>Gammaproteobacteria</taxon>
        <taxon>Chromatiales</taxon>
        <taxon>Ectothiorhodospiraceae</taxon>
        <taxon>Acidihalobacter</taxon>
    </lineage>
</organism>
<protein>
    <recommendedName>
        <fullName evidence="3">Glycosyltransferase</fullName>
    </recommendedName>
</protein>
<dbReference type="PANTHER" id="PTHR36529">
    <property type="entry name" value="SLL1095 PROTEIN"/>
    <property type="match status" value="1"/>
</dbReference>
<dbReference type="Proteomes" id="UP000095401">
    <property type="component" value="Chromosome"/>
</dbReference>
<dbReference type="SUPFAM" id="SSF53448">
    <property type="entry name" value="Nucleotide-diphospho-sugar transferases"/>
    <property type="match status" value="1"/>
</dbReference>
<reference evidence="2" key="1">
    <citation type="submission" date="2016-09" db="EMBL/GenBank/DDBJ databases">
        <title>Acidihalobacter prosperus F5.</title>
        <authorList>
            <person name="Khaleque H.N."/>
            <person name="Ramsay J.P."/>
            <person name="Kaksonen A.H."/>
            <person name="Boxall N.J."/>
            <person name="Watkin E.L.J."/>
        </authorList>
    </citation>
    <scope>NUCLEOTIDE SEQUENCE [LARGE SCALE GENOMIC DNA]</scope>
    <source>
        <strain evidence="2">F5</strain>
    </source>
</reference>
<name>A0A1D8IND6_9GAMM</name>
<dbReference type="AlphaFoldDB" id="A0A1D8IND6"/>
<dbReference type="KEGG" id="aprs:BI364_08375"/>
<dbReference type="Gene3D" id="3.90.550.10">
    <property type="entry name" value="Spore Coat Polysaccharide Biosynthesis Protein SpsA, Chain A"/>
    <property type="match status" value="1"/>
</dbReference>
<evidence type="ECO:0000313" key="1">
    <source>
        <dbReference type="EMBL" id="AOU97979.1"/>
    </source>
</evidence>
<dbReference type="EMBL" id="CP017415">
    <property type="protein sequence ID" value="AOU97979.1"/>
    <property type="molecule type" value="Genomic_DNA"/>
</dbReference>